<dbReference type="PANTHER" id="PTHR47079">
    <property type="entry name" value="REGULATOR OF G-PROTEIN SIGNALING PROTEIN-LIKE"/>
    <property type="match status" value="1"/>
</dbReference>
<organism evidence="3 4">
    <name type="scientific">Porites evermanni</name>
    <dbReference type="NCBI Taxonomy" id="104178"/>
    <lineage>
        <taxon>Eukaryota</taxon>
        <taxon>Metazoa</taxon>
        <taxon>Cnidaria</taxon>
        <taxon>Anthozoa</taxon>
        <taxon>Hexacorallia</taxon>
        <taxon>Scleractinia</taxon>
        <taxon>Fungiina</taxon>
        <taxon>Poritidae</taxon>
        <taxon>Porites</taxon>
    </lineage>
</organism>
<proteinExistence type="predicted"/>
<feature type="transmembrane region" description="Helical" evidence="1">
    <location>
        <begin position="306"/>
        <end position="330"/>
    </location>
</feature>
<evidence type="ECO:0000313" key="4">
    <source>
        <dbReference type="Proteomes" id="UP001159427"/>
    </source>
</evidence>
<feature type="domain" description="RGS" evidence="2">
    <location>
        <begin position="1222"/>
        <end position="1281"/>
    </location>
</feature>
<feature type="transmembrane region" description="Helical" evidence="1">
    <location>
        <begin position="139"/>
        <end position="156"/>
    </location>
</feature>
<keyword evidence="1" id="KW-1133">Transmembrane helix</keyword>
<feature type="non-terminal residue" evidence="3">
    <location>
        <position position="1"/>
    </location>
</feature>
<evidence type="ECO:0000313" key="3">
    <source>
        <dbReference type="EMBL" id="CAH3022198.1"/>
    </source>
</evidence>
<feature type="transmembrane region" description="Helical" evidence="1">
    <location>
        <begin position="104"/>
        <end position="127"/>
    </location>
</feature>
<dbReference type="Proteomes" id="UP001159427">
    <property type="component" value="Unassembled WGS sequence"/>
</dbReference>
<feature type="domain" description="RGS" evidence="2">
    <location>
        <begin position="525"/>
        <end position="577"/>
    </location>
</feature>
<feature type="transmembrane region" description="Helical" evidence="1">
    <location>
        <begin position="377"/>
        <end position="398"/>
    </location>
</feature>
<dbReference type="InterPro" id="IPR044926">
    <property type="entry name" value="RGS_subdomain_2"/>
</dbReference>
<dbReference type="PROSITE" id="PS50132">
    <property type="entry name" value="RGS"/>
    <property type="match status" value="3"/>
</dbReference>
<dbReference type="PANTHER" id="PTHR47079:SF1">
    <property type="entry name" value="REGULATOR OF G-PROTEIN SIGNALING PROTEIN-LIKE"/>
    <property type="match status" value="1"/>
</dbReference>
<feature type="non-terminal residue" evidence="3">
    <location>
        <position position="1578"/>
    </location>
</feature>
<protein>
    <recommendedName>
        <fullName evidence="2">RGS domain-containing protein</fullName>
    </recommendedName>
</protein>
<feature type="transmembrane region" description="Helical" evidence="1">
    <location>
        <begin position="186"/>
        <end position="210"/>
    </location>
</feature>
<dbReference type="Pfam" id="PF05007">
    <property type="entry name" value="Mannosyl_trans"/>
    <property type="match status" value="1"/>
</dbReference>
<dbReference type="Gene3D" id="1.10.167.10">
    <property type="entry name" value="Regulator of G-protein Signalling 4, domain 2"/>
    <property type="match status" value="4"/>
</dbReference>
<evidence type="ECO:0000256" key="1">
    <source>
        <dbReference type="SAM" id="Phobius"/>
    </source>
</evidence>
<keyword evidence="4" id="KW-1185">Reference proteome</keyword>
<comment type="caution">
    <text evidence="3">The sequence shown here is derived from an EMBL/GenBank/DDBJ whole genome shotgun (WGS) entry which is preliminary data.</text>
</comment>
<sequence length="1578" mass="181889">SECRHIDSRIELHCGLQAGLPSINMADVKTFFTIRVTCFFALILRIFLIAYGEWQDKNMVVKYTDIDYHVFTDAARHMVEGNSPYLRPTYRYTPLLSLILTPNITLHMSFGKALFVLFDVLAGYLLYKILCVRGCADRRAVFASWLWLFNPLPLTVSSRGNAESLMAVLVLATIYFVLVKNISMAAILFALSVHFKIYPIIYSLPLVLLVGDSVYSCKKSEVHKLKNERNSQGYVRQALMFIFHPHRVKFAVVSAITFLGLTGLLYKRYGFEFLEHTYLYHITRKDVKHNFSVYFYMTYLVEGSRWSIVLGLASFIPQLVLTVVFGIVYYHDISFCCFVQTFAFVTFNKVCTSQYFLWYLCLLPLVVDSVSMTLRRALLLTVTWFVSQGLWLIAAYYLEFEGMNTFVFVWAARIASEELFEKLLSDSAFVEYLNTFLSLPVFGKRLTYNPAEDNFSIDPPPPRTCYHLPHYRVKKWVRNERLHLFWKTDLFLEYLLYVHLKKAAGSSGTSVDLDQTRTYLGTVEGMRTFHLFLRGTSGQKILLFWIEAERFRRVTKKEHRRFVFRDIQAKYLRSGSPRELPEIMKWISICGGTPNLEKKSSFKFPKSVSRQMYLSDASIFSGNVFIPGQRMALERLISYWVPKYIEHKKRLEKFIEEKRCRQSVLRPEIRRFSLVQNVEQEIPLSKTKFQEEIDEFMEAQRVSSTESVTETEEDIRARKLEEWKRWFWEGVDYNLTGSDDQVEPPDDMPLELRRLGGIREAPPSSPVTPEPDDASLKAIGEEEENEMFPNWQSLEAGNERIVGNSLSFPNPPTSRPITPLEEKSISEPAFATADFMRWRREEEKPEQKAAEKKEYLEEKRVSLPKLRPPYAQILSSASTKLKTVYEALASQQSLMTEELYESSSESSSPFRSLEASPPQSALLALRRVSASRVIPFKEVGHEIAAMVNEPRNVYPMDTLQQERLVPFKSDTDISVSDELSLPTLVAMTADKLAGGPLREYLEKTQQDQALSSLQFWEDAQRYLSPSEDFGSYSKYHSAKTLIATYIAPGSPRQIEMSMRVRDDLMRLLPEEKGDHLLSSFVKKSVQAVALQWSEYVRSDEDHFINSVGIRRKSASKKKYISSVTKPGCSALQKWRALKVAVSLGVSGFSLGQGDEDEDESEAVGNDFVIPSLRDYEKEKEIMNARSKRFTHFYGHVTRQGDDASEGNKKLTGIKMRPPKPRSFIDVMHNSLQLMWFKRFLTEKQCEAPLLFWQAVENMKMNCKDGKARQARAMTIVKKYFTNIPTTAVEYLHCKAEIIKDIPLLDKATPPMLVSAQACVARSMEENWYAEYLATFPEDEGEGENFTKYAMRNTLAGVYKMAAHGKTKGLWAMFAHNVMCFQRGIHNSESLQEFKQFLRKECKATVEHNLRRHALHPTRRVINSKFVNTDRLISDIEFWMEVERFKYQAENAAECARSGNYTLEDENLLLEKARTIVKCYIDSDIPPRIQINIPNDLADNVVGLVQNGIVERGLFHEAAMSVFTALMYFWKKFSVERTSKLEEEVQPPSTDKRANSRKRIMSVIDGIPYRKIYLTNGKQ</sequence>
<keyword evidence="1" id="KW-0812">Transmembrane</keyword>
<feature type="transmembrane region" description="Helical" evidence="1">
    <location>
        <begin position="248"/>
        <end position="266"/>
    </location>
</feature>
<gene>
    <name evidence="3" type="ORF">PEVE_00014421</name>
</gene>
<evidence type="ECO:0000259" key="2">
    <source>
        <dbReference type="PROSITE" id="PS50132"/>
    </source>
</evidence>
<dbReference type="InterPro" id="IPR036305">
    <property type="entry name" value="RGS_sf"/>
</dbReference>
<dbReference type="SMART" id="SM00315">
    <property type="entry name" value="RGS"/>
    <property type="match status" value="2"/>
</dbReference>
<feature type="transmembrane region" description="Helical" evidence="1">
    <location>
        <begin position="342"/>
        <end position="365"/>
    </location>
</feature>
<name>A0ABN8LYJ4_9CNID</name>
<dbReference type="EMBL" id="CALNXI010000209">
    <property type="protein sequence ID" value="CAH3022198.1"/>
    <property type="molecule type" value="Genomic_DNA"/>
</dbReference>
<dbReference type="SUPFAM" id="SSF48097">
    <property type="entry name" value="Regulator of G-protein signaling, RGS"/>
    <property type="match status" value="4"/>
</dbReference>
<feature type="transmembrane region" description="Helical" evidence="1">
    <location>
        <begin position="32"/>
        <end position="52"/>
    </location>
</feature>
<dbReference type="Pfam" id="PF00615">
    <property type="entry name" value="RGS"/>
    <property type="match status" value="2"/>
</dbReference>
<keyword evidence="1" id="KW-0472">Membrane</keyword>
<accession>A0ABN8LYJ4</accession>
<dbReference type="InterPro" id="IPR053282">
    <property type="entry name" value="RGS_domain-containing"/>
</dbReference>
<dbReference type="InterPro" id="IPR016137">
    <property type="entry name" value="RGS"/>
</dbReference>
<reference evidence="3 4" key="1">
    <citation type="submission" date="2022-05" db="EMBL/GenBank/DDBJ databases">
        <authorList>
            <consortium name="Genoscope - CEA"/>
            <person name="William W."/>
        </authorList>
    </citation>
    <scope>NUCLEOTIDE SEQUENCE [LARGE SCALE GENOMIC DNA]</scope>
</reference>
<dbReference type="InterPro" id="IPR007704">
    <property type="entry name" value="PIG-M"/>
</dbReference>
<feature type="domain" description="RGS" evidence="2">
    <location>
        <begin position="1408"/>
        <end position="1525"/>
    </location>
</feature>
<feature type="transmembrane region" description="Helical" evidence="1">
    <location>
        <begin position="162"/>
        <end position="179"/>
    </location>
</feature>